<accession>A0A0B7GRG0</accession>
<comment type="subcellular location">
    <subcellularLocation>
        <location evidence="1">Bacterial flagellum basal body</location>
    </subcellularLocation>
    <subcellularLocation>
        <location evidence="2">Cell membrane</location>
        <topology evidence="2">Peripheral membrane protein</topology>
        <orientation evidence="2">Cytoplasmic side</orientation>
    </subcellularLocation>
</comment>
<dbReference type="Pfam" id="PF14841">
    <property type="entry name" value="FliG_M"/>
    <property type="match status" value="1"/>
</dbReference>
<feature type="domain" description="Flagellar motor switch protein FliG middle" evidence="11">
    <location>
        <begin position="134"/>
        <end position="205"/>
    </location>
</feature>
<reference evidence="15" key="2">
    <citation type="submission" date="2015-01" db="EMBL/GenBank/DDBJ databases">
        <authorList>
            <person name="Manzoor Shahid"/>
            <person name="Zubair Saima"/>
        </authorList>
    </citation>
    <scope>NUCLEOTIDE SEQUENCE [LARGE SCALE GENOMIC DNA]</scope>
    <source>
        <strain evidence="15">V1</strain>
    </source>
</reference>
<evidence type="ECO:0000259" key="12">
    <source>
        <dbReference type="Pfam" id="PF14842"/>
    </source>
</evidence>
<comment type="similarity">
    <text evidence="3">Belongs to the FliG family.</text>
</comment>
<evidence type="ECO:0000259" key="11">
    <source>
        <dbReference type="Pfam" id="PF14841"/>
    </source>
</evidence>
<evidence type="ECO:0000256" key="7">
    <source>
        <dbReference type="ARBA" id="ARBA00022779"/>
    </source>
</evidence>
<dbReference type="RefSeq" id="WP_024753231.1">
    <property type="nucleotide sequence ID" value="NZ_CDNC01000005.1"/>
</dbReference>
<dbReference type="EMBL" id="CDNC01000005">
    <property type="protein sequence ID" value="CEM61008.1"/>
    <property type="molecule type" value="Genomic_DNA"/>
</dbReference>
<dbReference type="InterPro" id="IPR023087">
    <property type="entry name" value="Flg_Motor_Flig_C"/>
</dbReference>
<reference evidence="14 16" key="3">
    <citation type="submission" date="2019-08" db="EMBL/GenBank/DDBJ databases">
        <authorList>
            <person name="Kuhnert P."/>
        </authorList>
    </citation>
    <scope>NUCLEOTIDE SEQUENCE [LARGE SCALE GENOMIC DNA]</scope>
    <source>
        <strain evidence="14 16">B36.5</strain>
    </source>
</reference>
<evidence type="ECO:0000256" key="2">
    <source>
        <dbReference type="ARBA" id="ARBA00004413"/>
    </source>
</evidence>
<dbReference type="GO" id="GO:0005886">
    <property type="term" value="C:plasma membrane"/>
    <property type="evidence" value="ECO:0007669"/>
    <property type="project" value="UniProtKB-SubCell"/>
</dbReference>
<name>A0A0B7GRG0_TREPH</name>
<dbReference type="OrthoDB" id="355797at2"/>
<dbReference type="GO" id="GO:0009425">
    <property type="term" value="C:bacterial-type flagellum basal body"/>
    <property type="evidence" value="ECO:0007669"/>
    <property type="project" value="UniProtKB-SubCell"/>
</dbReference>
<dbReference type="Pfam" id="PF14842">
    <property type="entry name" value="FliG_N"/>
    <property type="match status" value="1"/>
</dbReference>
<dbReference type="Proteomes" id="UP000323594">
    <property type="component" value="Chromosome"/>
</dbReference>
<evidence type="ECO:0000256" key="4">
    <source>
        <dbReference type="ARBA" id="ARBA00021870"/>
    </source>
</evidence>
<dbReference type="GO" id="GO:0003774">
    <property type="term" value="F:cytoskeletal motor activity"/>
    <property type="evidence" value="ECO:0007669"/>
    <property type="project" value="InterPro"/>
</dbReference>
<evidence type="ECO:0000313" key="15">
    <source>
        <dbReference type="Proteomes" id="UP000042527"/>
    </source>
</evidence>
<protein>
    <recommendedName>
        <fullName evidence="4">Flagellar motor switch protein FliG</fullName>
    </recommendedName>
</protein>
<evidence type="ECO:0000256" key="3">
    <source>
        <dbReference type="ARBA" id="ARBA00010299"/>
    </source>
</evidence>
<dbReference type="GO" id="GO:0071973">
    <property type="term" value="P:bacterial-type flagellum-dependent cell motility"/>
    <property type="evidence" value="ECO:0007669"/>
    <property type="project" value="InterPro"/>
</dbReference>
<dbReference type="InterPro" id="IPR000090">
    <property type="entry name" value="Flg_Motor_Flig"/>
</dbReference>
<evidence type="ECO:0000259" key="10">
    <source>
        <dbReference type="Pfam" id="PF01706"/>
    </source>
</evidence>
<evidence type="ECO:0000256" key="6">
    <source>
        <dbReference type="ARBA" id="ARBA00022500"/>
    </source>
</evidence>
<evidence type="ECO:0000256" key="1">
    <source>
        <dbReference type="ARBA" id="ARBA00004117"/>
    </source>
</evidence>
<sequence length="350" mass="39838">MTDIESEMLKRGLIKVPSADQKTESSYRKVAKFLYLIGVEQAAQVLKQLKPEQIDKVVTELVTIRHIDKDEATYILSEFSALYESSKNSLGGIQTAESMLTKAFGAEKASEILKAAVPEKQTKPFEFLDSADVEKIAQLLDKELPATKTLVISQLRPKLAAEYIKTLPAEEKKDIILRLAKLKTILPEVFRQVSNSMQEKYQRLQTGKTDLIDGRAVLAEILRKIDPATEHDILQNLSDSNPELEQNIRERLFTLEDILGINNSYLQKKLSTLTDDTVAKLITGKHEAFIEKILSNVSKNRAYYIQDEKKTNPSTLKEVNEVTNQFLTELRRAWERGEFIIEGRDEEWVP</sequence>
<keyword evidence="7" id="KW-0283">Flagellar rotation</keyword>
<keyword evidence="5" id="KW-1003">Cell membrane</keyword>
<evidence type="ECO:0000256" key="5">
    <source>
        <dbReference type="ARBA" id="ARBA00022475"/>
    </source>
</evidence>
<dbReference type="GeneID" id="57753949"/>
<dbReference type="AlphaFoldDB" id="A0A0B7GRG0"/>
<evidence type="ECO:0000313" key="13">
    <source>
        <dbReference type="EMBL" id="CEM61008.1"/>
    </source>
</evidence>
<keyword evidence="15" id="KW-1185">Reference proteome</keyword>
<evidence type="ECO:0000313" key="16">
    <source>
        <dbReference type="Proteomes" id="UP000323594"/>
    </source>
</evidence>
<organism evidence="13 15">
    <name type="scientific">Treponema phagedenis</name>
    <dbReference type="NCBI Taxonomy" id="162"/>
    <lineage>
        <taxon>Bacteria</taxon>
        <taxon>Pseudomonadati</taxon>
        <taxon>Spirochaetota</taxon>
        <taxon>Spirochaetia</taxon>
        <taxon>Spirochaetales</taxon>
        <taxon>Treponemataceae</taxon>
        <taxon>Treponema</taxon>
    </lineage>
</organism>
<keyword evidence="8" id="KW-0472">Membrane</keyword>
<dbReference type="GO" id="GO:0006935">
    <property type="term" value="P:chemotaxis"/>
    <property type="evidence" value="ECO:0007669"/>
    <property type="project" value="UniProtKB-KW"/>
</dbReference>
<dbReference type="Gene3D" id="1.10.220.30">
    <property type="match status" value="3"/>
</dbReference>
<dbReference type="Proteomes" id="UP000042527">
    <property type="component" value="Unassembled WGS sequence"/>
</dbReference>
<dbReference type="Pfam" id="PF01706">
    <property type="entry name" value="FliG_C"/>
    <property type="match status" value="1"/>
</dbReference>
<evidence type="ECO:0000256" key="8">
    <source>
        <dbReference type="ARBA" id="ARBA00023136"/>
    </source>
</evidence>
<dbReference type="EMBL" id="CP042817">
    <property type="protein sequence ID" value="QEJ98829.1"/>
    <property type="molecule type" value="Genomic_DNA"/>
</dbReference>
<reference evidence="13" key="1">
    <citation type="submission" date="2015-01" db="EMBL/GenBank/DDBJ databases">
        <authorList>
            <person name="Xiang T."/>
            <person name="Song Y."/>
            <person name="Huang L."/>
            <person name="Wang B."/>
            <person name="Wu P."/>
        </authorList>
    </citation>
    <scope>NUCLEOTIDE SEQUENCE [LARGE SCALE GENOMIC DNA]</scope>
    <source>
        <strain evidence="13">V1</strain>
    </source>
</reference>
<gene>
    <name evidence="14" type="ORF">FUT82_13045</name>
    <name evidence="13" type="ORF">TPHV1_130046</name>
</gene>
<feature type="domain" description="Flagellar motor switch protein FliG C-terminal" evidence="10">
    <location>
        <begin position="236"/>
        <end position="341"/>
    </location>
</feature>
<evidence type="ECO:0000256" key="9">
    <source>
        <dbReference type="ARBA" id="ARBA00023143"/>
    </source>
</evidence>
<dbReference type="SUPFAM" id="SSF48029">
    <property type="entry name" value="FliG"/>
    <property type="match status" value="2"/>
</dbReference>
<dbReference type="InterPro" id="IPR011002">
    <property type="entry name" value="FliG_a-hlx"/>
</dbReference>
<dbReference type="PANTHER" id="PTHR30534">
    <property type="entry name" value="FLAGELLAR MOTOR SWITCH PROTEIN FLIG"/>
    <property type="match status" value="1"/>
</dbReference>
<dbReference type="InterPro" id="IPR028263">
    <property type="entry name" value="FliG_N"/>
</dbReference>
<proteinExistence type="inferred from homology"/>
<keyword evidence="14" id="KW-0282">Flagellum</keyword>
<keyword evidence="6" id="KW-0145">Chemotaxis</keyword>
<dbReference type="InterPro" id="IPR032779">
    <property type="entry name" value="FliG_M"/>
</dbReference>
<feature type="domain" description="Flagellar motor switch protein FliG N-terminal" evidence="12">
    <location>
        <begin position="26"/>
        <end position="125"/>
    </location>
</feature>
<dbReference type="PRINTS" id="PR00954">
    <property type="entry name" value="FLGMOTORFLIG"/>
</dbReference>
<keyword evidence="9" id="KW-0975">Bacterial flagellum</keyword>
<dbReference type="PANTHER" id="PTHR30534:SF0">
    <property type="entry name" value="FLAGELLAR MOTOR SWITCH PROTEIN FLIG"/>
    <property type="match status" value="1"/>
</dbReference>
<keyword evidence="14" id="KW-0969">Cilium</keyword>
<evidence type="ECO:0000313" key="14">
    <source>
        <dbReference type="EMBL" id="QEJ98829.1"/>
    </source>
</evidence>
<keyword evidence="14" id="KW-0966">Cell projection</keyword>